<dbReference type="EMBL" id="BDGG01000006">
    <property type="protein sequence ID" value="GAV00443.1"/>
    <property type="molecule type" value="Genomic_DNA"/>
</dbReference>
<evidence type="ECO:0000313" key="1">
    <source>
        <dbReference type="EMBL" id="GAV00443.1"/>
    </source>
</evidence>
<name>A0A1D1VJZ9_RAMVA</name>
<sequence>MQEYFDFLKADCMHVFEQRGNISGAVSPLEENVISKKKRFLAITHCKGLFPETNNVAQFDQVKLECLGKLSMAFVEKNFKVPARLTSARFCGKRYRTDPDDLETSGGEAGARKPKSCCTCNCTPIFSKRGYTWVTDDEDQHEHQRRVP</sequence>
<gene>
    <name evidence="1" type="primary">RvY_11290-1</name>
    <name evidence="1" type="synonym">RvY_11290.1</name>
    <name evidence="1" type="ORF">RvY_11290</name>
</gene>
<reference evidence="1 2" key="1">
    <citation type="journal article" date="2016" name="Nat. Commun.">
        <title>Extremotolerant tardigrade genome and improved radiotolerance of human cultured cells by tardigrade-unique protein.</title>
        <authorList>
            <person name="Hashimoto T."/>
            <person name="Horikawa D.D."/>
            <person name="Saito Y."/>
            <person name="Kuwahara H."/>
            <person name="Kozuka-Hata H."/>
            <person name="Shin-I T."/>
            <person name="Minakuchi Y."/>
            <person name="Ohishi K."/>
            <person name="Motoyama A."/>
            <person name="Aizu T."/>
            <person name="Enomoto A."/>
            <person name="Kondo K."/>
            <person name="Tanaka S."/>
            <person name="Hara Y."/>
            <person name="Koshikawa S."/>
            <person name="Sagara H."/>
            <person name="Miura T."/>
            <person name="Yokobori S."/>
            <person name="Miyagawa K."/>
            <person name="Suzuki Y."/>
            <person name="Kubo T."/>
            <person name="Oyama M."/>
            <person name="Kohara Y."/>
            <person name="Fujiyama A."/>
            <person name="Arakawa K."/>
            <person name="Katayama T."/>
            <person name="Toyoda A."/>
            <person name="Kunieda T."/>
        </authorList>
    </citation>
    <scope>NUCLEOTIDE SEQUENCE [LARGE SCALE GENOMIC DNA]</scope>
    <source>
        <strain evidence="1 2">YOKOZUNA-1</strain>
    </source>
</reference>
<dbReference type="AlphaFoldDB" id="A0A1D1VJZ9"/>
<accession>A0A1D1VJZ9</accession>
<protein>
    <submittedName>
        <fullName evidence="1">Uncharacterized protein</fullName>
    </submittedName>
</protein>
<evidence type="ECO:0000313" key="2">
    <source>
        <dbReference type="Proteomes" id="UP000186922"/>
    </source>
</evidence>
<organism evidence="1 2">
    <name type="scientific">Ramazzottius varieornatus</name>
    <name type="common">Water bear</name>
    <name type="synonym">Tardigrade</name>
    <dbReference type="NCBI Taxonomy" id="947166"/>
    <lineage>
        <taxon>Eukaryota</taxon>
        <taxon>Metazoa</taxon>
        <taxon>Ecdysozoa</taxon>
        <taxon>Tardigrada</taxon>
        <taxon>Eutardigrada</taxon>
        <taxon>Parachela</taxon>
        <taxon>Hypsibioidea</taxon>
        <taxon>Ramazzottiidae</taxon>
        <taxon>Ramazzottius</taxon>
    </lineage>
</organism>
<dbReference type="Proteomes" id="UP000186922">
    <property type="component" value="Unassembled WGS sequence"/>
</dbReference>
<comment type="caution">
    <text evidence="1">The sequence shown here is derived from an EMBL/GenBank/DDBJ whole genome shotgun (WGS) entry which is preliminary data.</text>
</comment>
<proteinExistence type="predicted"/>
<keyword evidence="2" id="KW-1185">Reference proteome</keyword>